<organism evidence="1 2">
    <name type="scientific">Chryseobacterium endophyticum</name>
    <dbReference type="NCBI Taxonomy" id="1854762"/>
    <lineage>
        <taxon>Bacteria</taxon>
        <taxon>Pseudomonadati</taxon>
        <taxon>Bacteroidota</taxon>
        <taxon>Flavobacteriia</taxon>
        <taxon>Flavobacteriales</taxon>
        <taxon>Weeksellaceae</taxon>
        <taxon>Chryseobacterium group</taxon>
        <taxon>Chryseobacterium</taxon>
    </lineage>
</organism>
<evidence type="ECO:0000313" key="1">
    <source>
        <dbReference type="EMBL" id="XAO76341.1"/>
    </source>
</evidence>
<evidence type="ECO:0000313" key="2">
    <source>
        <dbReference type="Proteomes" id="UP001463665"/>
    </source>
</evidence>
<dbReference type="SUPFAM" id="SSF51905">
    <property type="entry name" value="FAD/NAD(P)-binding domain"/>
    <property type="match status" value="1"/>
</dbReference>
<sequence>MERGDYVPVEKENWDSVEVFQKNRYTTTDEWLDKHNKPFRPGMHYNVGGNTKFYGAALFRLREEDFKEIKHYGGTSPAWPIQYSDLKEYYLQAEKLFMCMEKEDRILPNPSMKNRILILLCRMNRESRKWWTNCPATAGILLNCRSA</sequence>
<name>A0AAU6WU60_9FLAO</name>
<proteinExistence type="predicted"/>
<dbReference type="RefSeq" id="WP_345767714.1">
    <property type="nucleotide sequence ID" value="NZ_CP154834.1"/>
</dbReference>
<gene>
    <name evidence="1" type="ORF">AAFP95_11590</name>
</gene>
<dbReference type="Proteomes" id="UP001463665">
    <property type="component" value="Chromosome"/>
</dbReference>
<keyword evidence="2" id="KW-1185">Reference proteome</keyword>
<dbReference type="EMBL" id="CP154834">
    <property type="protein sequence ID" value="XAO76341.1"/>
    <property type="molecule type" value="Genomic_DNA"/>
</dbReference>
<reference evidence="1 2" key="1">
    <citation type="submission" date="2024-04" db="EMBL/GenBank/DDBJ databases">
        <title>Genome sequencing and assembly of rice foliar adapted Chryseobacterium endophyticum OsEnb-ALM-A6.</title>
        <authorList>
            <person name="Kumar S."/>
            <person name="Javed M."/>
            <person name="Chouhan V."/>
            <person name="Charishma K."/>
            <person name="Patel A."/>
            <person name="Kumar M."/>
            <person name="Sahu K.P."/>
            <person name="Kumar A."/>
        </authorList>
    </citation>
    <scope>NUCLEOTIDE SEQUENCE [LARGE SCALE GENOMIC DNA]</scope>
    <source>
        <strain evidence="1 2">OsEnb-ALM-A6</strain>
    </source>
</reference>
<dbReference type="InterPro" id="IPR036188">
    <property type="entry name" value="FAD/NAD-bd_sf"/>
</dbReference>
<accession>A0AAU6WU60</accession>
<dbReference type="AlphaFoldDB" id="A0AAU6WU60"/>
<protein>
    <submittedName>
        <fullName evidence="1">Uncharacterized protein</fullName>
    </submittedName>
</protein>